<accession>A0A846ZI80</accession>
<dbReference type="InterPro" id="IPR050300">
    <property type="entry name" value="GDXG_lipolytic_enzyme"/>
</dbReference>
<name>A0A846ZI80_9LACO</name>
<dbReference type="Pfam" id="PF20434">
    <property type="entry name" value="BD-FAE"/>
    <property type="match status" value="1"/>
</dbReference>
<dbReference type="SUPFAM" id="SSF53474">
    <property type="entry name" value="alpha/beta-Hydrolases"/>
    <property type="match status" value="1"/>
</dbReference>
<evidence type="ECO:0000313" key="3">
    <source>
        <dbReference type="EMBL" id="NKZ18493.1"/>
    </source>
</evidence>
<evidence type="ECO:0000259" key="2">
    <source>
        <dbReference type="Pfam" id="PF20434"/>
    </source>
</evidence>
<dbReference type="EMBL" id="JAAXPO010000004">
    <property type="protein sequence ID" value="NKZ18493.1"/>
    <property type="molecule type" value="Genomic_DNA"/>
</dbReference>
<gene>
    <name evidence="3" type="ORF">HF966_04820</name>
</gene>
<dbReference type="Proteomes" id="UP000590460">
    <property type="component" value="Unassembled WGS sequence"/>
</dbReference>
<evidence type="ECO:0000256" key="1">
    <source>
        <dbReference type="ARBA" id="ARBA00022801"/>
    </source>
</evidence>
<dbReference type="AlphaFoldDB" id="A0A846ZI80"/>
<sequence>MLFKAQPYHFIPATVPHAAQLIHRDISYGGDPRQQLDLYLPSGPQVHPVILDLYGGGLLRGQKSSAKLNPSLRFLDAGFAVISMNYRLNTSETNQFPNQLADISAALHFLVRQAATYHLDLSRLTLIGESSGAQLAVLAAASFSAGVALGTLTTTEVATLPRIQSVIALYGPYQVSAMTQQFQQLHITPKFPETGTSLAFEGIMLNQQAPDRVPDLVRQANPATYFTTLMPPLYLIAGKKDPVVPYLQSVTLADCYQSATQRVAKTLWLPDGVHGPADYDTTPIFQQKLAFITASQKNAGH</sequence>
<organism evidence="3 4">
    <name type="scientific">Leuconostoc holzapfelii</name>
    <dbReference type="NCBI Taxonomy" id="434464"/>
    <lineage>
        <taxon>Bacteria</taxon>
        <taxon>Bacillati</taxon>
        <taxon>Bacillota</taxon>
        <taxon>Bacilli</taxon>
        <taxon>Lactobacillales</taxon>
        <taxon>Lactobacillaceae</taxon>
        <taxon>Leuconostoc</taxon>
    </lineage>
</organism>
<dbReference type="RefSeq" id="WP_168676719.1">
    <property type="nucleotide sequence ID" value="NZ_BPKV01000005.1"/>
</dbReference>
<reference evidence="3 4" key="1">
    <citation type="submission" date="2020-04" db="EMBL/GenBank/DDBJ databases">
        <title>MicrobeNet Type strains.</title>
        <authorList>
            <person name="Nicholson A.C."/>
        </authorList>
    </citation>
    <scope>NUCLEOTIDE SEQUENCE [LARGE SCALE GENOMIC DNA]</scope>
    <source>
        <strain evidence="3 4">CCUG 54536</strain>
    </source>
</reference>
<dbReference type="PANTHER" id="PTHR48081:SF13">
    <property type="entry name" value="ALPHA_BETA HYDROLASE"/>
    <property type="match status" value="1"/>
</dbReference>
<evidence type="ECO:0000313" key="4">
    <source>
        <dbReference type="Proteomes" id="UP000590460"/>
    </source>
</evidence>
<dbReference type="Gene3D" id="3.40.50.1820">
    <property type="entry name" value="alpha/beta hydrolase"/>
    <property type="match status" value="1"/>
</dbReference>
<dbReference type="InterPro" id="IPR049492">
    <property type="entry name" value="BD-FAE-like_dom"/>
</dbReference>
<keyword evidence="1 3" id="KW-0378">Hydrolase</keyword>
<protein>
    <submittedName>
        <fullName evidence="3">Alpha/beta hydrolase</fullName>
    </submittedName>
</protein>
<dbReference type="PANTHER" id="PTHR48081">
    <property type="entry name" value="AB HYDROLASE SUPERFAMILY PROTEIN C4A8.06C"/>
    <property type="match status" value="1"/>
</dbReference>
<feature type="domain" description="BD-FAE-like" evidence="2">
    <location>
        <begin position="36"/>
        <end position="254"/>
    </location>
</feature>
<dbReference type="GO" id="GO:0016787">
    <property type="term" value="F:hydrolase activity"/>
    <property type="evidence" value="ECO:0007669"/>
    <property type="project" value="UniProtKB-KW"/>
</dbReference>
<comment type="caution">
    <text evidence="3">The sequence shown here is derived from an EMBL/GenBank/DDBJ whole genome shotgun (WGS) entry which is preliminary data.</text>
</comment>
<dbReference type="InterPro" id="IPR029058">
    <property type="entry name" value="AB_hydrolase_fold"/>
</dbReference>
<proteinExistence type="predicted"/>